<reference evidence="1 2" key="1">
    <citation type="journal article" date="2021" name="Int. J. Syst. Evol. Microbiol.">
        <title>Reticulibacter mediterranei gen. nov., sp. nov., within the new family Reticulibacteraceae fam. nov., and Ktedonospora formicarum gen. nov., sp. nov., Ktedonobacter robiniae sp. nov., Dictyobacter formicarum sp. nov. and Dictyobacter arantiisoli sp. nov., belonging to the class Ktedonobacteria.</title>
        <authorList>
            <person name="Yabe S."/>
            <person name="Zheng Y."/>
            <person name="Wang C.M."/>
            <person name="Sakai Y."/>
            <person name="Abe K."/>
            <person name="Yokota A."/>
            <person name="Donadio S."/>
            <person name="Cavaletti L."/>
            <person name="Monciardini P."/>
        </authorList>
    </citation>
    <scope>NUCLEOTIDE SEQUENCE [LARGE SCALE GENOMIC DNA]</scope>
    <source>
        <strain evidence="1 2">SOSP1-30</strain>
    </source>
</reference>
<sequence>MKVVSSFIKDPADTGSGVNVSETMHGRIPLLDSPMILLQAIVEVCVRPMLHVFAQGFTPRSWIGGMAMRYHSFRRMANNGESLLEKPLSGPHVPFLT</sequence>
<dbReference type="Proteomes" id="UP000654345">
    <property type="component" value="Unassembled WGS sequence"/>
</dbReference>
<dbReference type="EMBL" id="BNJG01000003">
    <property type="protein sequence ID" value="GHO58973.1"/>
    <property type="molecule type" value="Genomic_DNA"/>
</dbReference>
<organism evidence="1 2">
    <name type="scientific">Ktedonobacter robiniae</name>
    <dbReference type="NCBI Taxonomy" id="2778365"/>
    <lineage>
        <taxon>Bacteria</taxon>
        <taxon>Bacillati</taxon>
        <taxon>Chloroflexota</taxon>
        <taxon>Ktedonobacteria</taxon>
        <taxon>Ktedonobacterales</taxon>
        <taxon>Ktedonobacteraceae</taxon>
        <taxon>Ktedonobacter</taxon>
    </lineage>
</organism>
<proteinExistence type="predicted"/>
<gene>
    <name evidence="1" type="ORF">KSB_74480</name>
</gene>
<comment type="caution">
    <text evidence="1">The sequence shown here is derived from an EMBL/GenBank/DDBJ whole genome shotgun (WGS) entry which is preliminary data.</text>
</comment>
<evidence type="ECO:0000313" key="1">
    <source>
        <dbReference type="EMBL" id="GHO58973.1"/>
    </source>
</evidence>
<accession>A0ABQ3V1X0</accession>
<evidence type="ECO:0000313" key="2">
    <source>
        <dbReference type="Proteomes" id="UP000654345"/>
    </source>
</evidence>
<name>A0ABQ3V1X0_9CHLR</name>
<protein>
    <submittedName>
        <fullName evidence="1">Uncharacterized protein</fullName>
    </submittedName>
</protein>
<keyword evidence="2" id="KW-1185">Reference proteome</keyword>